<keyword evidence="3" id="KW-0378">Hydrolase</keyword>
<evidence type="ECO:0000259" key="4">
    <source>
        <dbReference type="Pfam" id="PF03372"/>
    </source>
</evidence>
<dbReference type="Gene3D" id="3.60.10.10">
    <property type="entry name" value="Endonuclease/exonuclease/phosphatase"/>
    <property type="match status" value="1"/>
</dbReference>
<proteinExistence type="inferred from homology"/>
<dbReference type="InterPro" id="IPR005135">
    <property type="entry name" value="Endo/exonuclease/phosphatase"/>
</dbReference>
<accession>A0A0F9QXX0</accession>
<dbReference type="Pfam" id="PF03372">
    <property type="entry name" value="Exo_endo_phos"/>
    <property type="match status" value="1"/>
</dbReference>
<dbReference type="PANTHER" id="PTHR11371:SF31">
    <property type="entry name" value="EXTRACELLULAR NUCLEASE"/>
    <property type="match status" value="1"/>
</dbReference>
<organism evidence="5">
    <name type="scientific">marine sediment metagenome</name>
    <dbReference type="NCBI Taxonomy" id="412755"/>
    <lineage>
        <taxon>unclassified sequences</taxon>
        <taxon>metagenomes</taxon>
        <taxon>ecological metagenomes</taxon>
    </lineage>
</organism>
<evidence type="ECO:0000256" key="2">
    <source>
        <dbReference type="ARBA" id="ARBA00022722"/>
    </source>
</evidence>
<dbReference type="SUPFAM" id="SSF56219">
    <property type="entry name" value="DNase I-like"/>
    <property type="match status" value="1"/>
</dbReference>
<sequence>MLKNKLFLFLFLIHFFTFSQDNISFISWNIRDFGKTKNKEELDRIADIVRDVDIVALQEVVAGPGGAQTVAYLADILNRKGSKWDYVVSNPTKSPKYATERYAFLWKTSRIKIKKRGNLISELDSLVDREPFFIDFYKNGRKLSVINFHSRPHDKNPESEIAAITDYLKKSYRQTPLLLVGDFNVDEKKPVFDKLKNMGFRTAVSNQRTTLKLSCHKNNYLNYAIDNIFYSHDILKLQGSASDFVMLCENLTNARMLSDHLPVFFEFSF</sequence>
<evidence type="ECO:0000256" key="1">
    <source>
        <dbReference type="ARBA" id="ARBA00007359"/>
    </source>
</evidence>
<name>A0A0F9QXX0_9ZZZZ</name>
<dbReference type="PANTHER" id="PTHR11371">
    <property type="entry name" value="DEOXYRIBONUCLEASE"/>
    <property type="match status" value="1"/>
</dbReference>
<evidence type="ECO:0000256" key="3">
    <source>
        <dbReference type="ARBA" id="ARBA00022801"/>
    </source>
</evidence>
<comment type="caution">
    <text evidence="5">The sequence shown here is derived from an EMBL/GenBank/DDBJ whole genome shotgun (WGS) entry which is preliminary data.</text>
</comment>
<comment type="similarity">
    <text evidence="1">Belongs to the DNase I family.</text>
</comment>
<dbReference type="InterPro" id="IPR016202">
    <property type="entry name" value="DNase_I"/>
</dbReference>
<dbReference type="GO" id="GO:0016787">
    <property type="term" value="F:hydrolase activity"/>
    <property type="evidence" value="ECO:0007669"/>
    <property type="project" value="UniProtKB-KW"/>
</dbReference>
<reference evidence="5" key="1">
    <citation type="journal article" date="2015" name="Nature">
        <title>Complex archaea that bridge the gap between prokaryotes and eukaryotes.</title>
        <authorList>
            <person name="Spang A."/>
            <person name="Saw J.H."/>
            <person name="Jorgensen S.L."/>
            <person name="Zaremba-Niedzwiedzka K."/>
            <person name="Martijn J."/>
            <person name="Lind A.E."/>
            <person name="van Eijk R."/>
            <person name="Schleper C."/>
            <person name="Guy L."/>
            <person name="Ettema T.J."/>
        </authorList>
    </citation>
    <scope>NUCLEOTIDE SEQUENCE</scope>
</reference>
<dbReference type="GO" id="GO:0004536">
    <property type="term" value="F:DNA nuclease activity"/>
    <property type="evidence" value="ECO:0007669"/>
    <property type="project" value="InterPro"/>
</dbReference>
<dbReference type="EMBL" id="LAZR01001624">
    <property type="protein sequence ID" value="KKN41802.1"/>
    <property type="molecule type" value="Genomic_DNA"/>
</dbReference>
<dbReference type="GO" id="GO:0006308">
    <property type="term" value="P:DNA catabolic process"/>
    <property type="evidence" value="ECO:0007669"/>
    <property type="project" value="InterPro"/>
</dbReference>
<dbReference type="AlphaFoldDB" id="A0A0F9QXX0"/>
<protein>
    <recommendedName>
        <fullName evidence="4">Endonuclease/exonuclease/phosphatase domain-containing protein</fullName>
    </recommendedName>
</protein>
<dbReference type="CDD" id="cd10283">
    <property type="entry name" value="MnuA_DNase1-like"/>
    <property type="match status" value="1"/>
</dbReference>
<dbReference type="SMART" id="SM00476">
    <property type="entry name" value="DNaseIc"/>
    <property type="match status" value="1"/>
</dbReference>
<gene>
    <name evidence="5" type="ORF">LCGC14_0719740</name>
</gene>
<feature type="domain" description="Endonuclease/exonuclease/phosphatase" evidence="4">
    <location>
        <begin position="26"/>
        <end position="260"/>
    </location>
</feature>
<dbReference type="InterPro" id="IPR036691">
    <property type="entry name" value="Endo/exonu/phosph_ase_sf"/>
</dbReference>
<evidence type="ECO:0000313" key="5">
    <source>
        <dbReference type="EMBL" id="KKN41802.1"/>
    </source>
</evidence>
<keyword evidence="2" id="KW-0540">Nuclease</keyword>